<dbReference type="SUPFAM" id="SSF53756">
    <property type="entry name" value="UDP-Glycosyltransferase/glycogen phosphorylase"/>
    <property type="match status" value="1"/>
</dbReference>
<keyword evidence="2" id="KW-1185">Reference proteome</keyword>
<accession>A0A845KZD8</accession>
<dbReference type="Gene3D" id="3.40.50.2000">
    <property type="entry name" value="Glycogen Phosphorylase B"/>
    <property type="match status" value="1"/>
</dbReference>
<dbReference type="OrthoDB" id="9805604at2"/>
<dbReference type="EMBL" id="WXEY01000005">
    <property type="protein sequence ID" value="MZP29432.1"/>
    <property type="molecule type" value="Genomic_DNA"/>
</dbReference>
<comment type="caution">
    <text evidence="1">The sequence shown here is derived from an EMBL/GenBank/DDBJ whole genome shotgun (WGS) entry which is preliminary data.</text>
</comment>
<sequence>MNGTKAVVAFYFDAGSGVGLGHAMRCAALAEAFREQGHLALAAGPPDGAAIHLTGDLFQWRRPESGCAVDAAPERWACWLKGQGATIVIIDSYRIRPETLGALRSAGLYVVYLDDHNAFPMDVQLVINAGLAAERETYRFQRAGRALLGAPYTLLRRRVVEARRLREQRERFELQQPQQILVTLGGGDPMGHLPRVLEALDRVVQSGCCLEAHVIVGPYMDFPEEFKEKPWIRRHHPPTDIISMLPAMDLAVTAAGVTLQELLATGVPCAVVVQADNQVPAALAACQMEAALPLFSTGPPGAPLEKGNQNETVVLQKPLEIEEIARRLFMLLHEQKRAQALGEMGKNIIDGLGALRCCREVLEDARRQGFR</sequence>
<reference evidence="1 2" key="1">
    <citation type="submission" date="2020-01" db="EMBL/GenBank/DDBJ databases">
        <title>Whole-genome sequence of Heliobacterium undosum DSM 13378.</title>
        <authorList>
            <person name="Kyndt J.A."/>
            <person name="Meyer T.E."/>
        </authorList>
    </citation>
    <scope>NUCLEOTIDE SEQUENCE [LARGE SCALE GENOMIC DNA]</scope>
    <source>
        <strain evidence="1 2">DSM 13378</strain>
    </source>
</reference>
<evidence type="ECO:0000313" key="1">
    <source>
        <dbReference type="EMBL" id="MZP29432.1"/>
    </source>
</evidence>
<gene>
    <name evidence="1" type="ORF">GTO91_06905</name>
</gene>
<evidence type="ECO:0008006" key="3">
    <source>
        <dbReference type="Google" id="ProtNLM"/>
    </source>
</evidence>
<organism evidence="1 2">
    <name type="scientific">Heliomicrobium undosum</name>
    <dbReference type="NCBI Taxonomy" id="121734"/>
    <lineage>
        <taxon>Bacteria</taxon>
        <taxon>Bacillati</taxon>
        <taxon>Bacillota</taxon>
        <taxon>Clostridia</taxon>
        <taxon>Eubacteriales</taxon>
        <taxon>Heliobacteriaceae</taxon>
        <taxon>Heliomicrobium</taxon>
    </lineage>
</organism>
<protein>
    <recommendedName>
        <fullName evidence="3">UDP-2,4-diacetamido-2,4, 6-trideoxy-beta-L-altropyranose hydrolase</fullName>
    </recommendedName>
</protein>
<dbReference type="Proteomes" id="UP000463470">
    <property type="component" value="Unassembled WGS sequence"/>
</dbReference>
<proteinExistence type="predicted"/>
<evidence type="ECO:0000313" key="2">
    <source>
        <dbReference type="Proteomes" id="UP000463470"/>
    </source>
</evidence>
<name>A0A845KZD8_9FIRM</name>
<dbReference type="Gene3D" id="3.40.50.11190">
    <property type="match status" value="1"/>
</dbReference>
<dbReference type="RefSeq" id="WP_161256867.1">
    <property type="nucleotide sequence ID" value="NZ_WXEY01000005.1"/>
</dbReference>
<dbReference type="AlphaFoldDB" id="A0A845KZD8"/>